<name>A0A1J4K7X3_9EUKA</name>
<dbReference type="OrthoDB" id="193931at2759"/>
<dbReference type="Proteomes" id="UP000179807">
    <property type="component" value="Unassembled WGS sequence"/>
</dbReference>
<keyword evidence="4 9" id="KW-0418">Kinase</keyword>
<dbReference type="PROSITE" id="PS00108">
    <property type="entry name" value="PROTEIN_KINASE_ST"/>
    <property type="match status" value="1"/>
</dbReference>
<dbReference type="PANTHER" id="PTHR24346:SF82">
    <property type="entry name" value="KP78A-RELATED"/>
    <property type="match status" value="1"/>
</dbReference>
<accession>A0A1J4K7X3</accession>
<evidence type="ECO:0000256" key="2">
    <source>
        <dbReference type="ARBA" id="ARBA00022679"/>
    </source>
</evidence>
<dbReference type="InterPro" id="IPR000719">
    <property type="entry name" value="Prot_kinase_dom"/>
</dbReference>
<feature type="binding site" evidence="6">
    <location>
        <position position="41"/>
    </location>
    <ligand>
        <name>ATP</name>
        <dbReference type="ChEBI" id="CHEBI:30616"/>
    </ligand>
</feature>
<keyword evidence="3 6" id="KW-0547">Nucleotide-binding</keyword>
<dbReference type="PANTHER" id="PTHR24346">
    <property type="entry name" value="MAP/MICROTUBULE AFFINITY-REGULATING KINASE"/>
    <property type="match status" value="1"/>
</dbReference>
<comment type="caution">
    <text evidence="9">The sequence shown here is derived from an EMBL/GenBank/DDBJ whole genome shotgun (WGS) entry which is preliminary data.</text>
</comment>
<evidence type="ECO:0000256" key="7">
    <source>
        <dbReference type="RuleBase" id="RU000304"/>
    </source>
</evidence>
<evidence type="ECO:0000259" key="8">
    <source>
        <dbReference type="PROSITE" id="PS50011"/>
    </source>
</evidence>
<evidence type="ECO:0000256" key="4">
    <source>
        <dbReference type="ARBA" id="ARBA00022777"/>
    </source>
</evidence>
<dbReference type="VEuPathDB" id="TrichDB:TRFO_05251"/>
<feature type="domain" description="Protein kinase" evidence="8">
    <location>
        <begin position="12"/>
        <end position="264"/>
    </location>
</feature>
<dbReference type="EMBL" id="MLAK01000693">
    <property type="protein sequence ID" value="OHT07593.1"/>
    <property type="molecule type" value="Genomic_DNA"/>
</dbReference>
<dbReference type="InterPro" id="IPR008271">
    <property type="entry name" value="Ser/Thr_kinase_AS"/>
</dbReference>
<keyword evidence="2" id="KW-0808">Transferase</keyword>
<dbReference type="Pfam" id="PF00069">
    <property type="entry name" value="Pkinase"/>
    <property type="match status" value="1"/>
</dbReference>
<keyword evidence="5 6" id="KW-0067">ATP-binding</keyword>
<keyword evidence="10" id="KW-1185">Reference proteome</keyword>
<gene>
    <name evidence="9" type="ORF">TRFO_05251</name>
</gene>
<protein>
    <submittedName>
        <fullName evidence="9">CAMK family protein kinase</fullName>
    </submittedName>
</protein>
<dbReference type="GO" id="GO:0005737">
    <property type="term" value="C:cytoplasm"/>
    <property type="evidence" value="ECO:0007669"/>
    <property type="project" value="TreeGrafter"/>
</dbReference>
<dbReference type="PROSITE" id="PS00107">
    <property type="entry name" value="PROTEIN_KINASE_ATP"/>
    <property type="match status" value="1"/>
</dbReference>
<dbReference type="InterPro" id="IPR017441">
    <property type="entry name" value="Protein_kinase_ATP_BS"/>
</dbReference>
<dbReference type="GeneID" id="94827088"/>
<dbReference type="InterPro" id="IPR011009">
    <property type="entry name" value="Kinase-like_dom_sf"/>
</dbReference>
<evidence type="ECO:0000256" key="6">
    <source>
        <dbReference type="PROSITE-ProRule" id="PRU10141"/>
    </source>
</evidence>
<evidence type="ECO:0000313" key="10">
    <source>
        <dbReference type="Proteomes" id="UP000179807"/>
    </source>
</evidence>
<evidence type="ECO:0000256" key="5">
    <source>
        <dbReference type="ARBA" id="ARBA00022840"/>
    </source>
</evidence>
<dbReference type="SUPFAM" id="SSF56112">
    <property type="entry name" value="Protein kinase-like (PK-like)"/>
    <property type="match status" value="1"/>
</dbReference>
<dbReference type="GO" id="GO:0004674">
    <property type="term" value="F:protein serine/threonine kinase activity"/>
    <property type="evidence" value="ECO:0007669"/>
    <property type="project" value="UniProtKB-KW"/>
</dbReference>
<evidence type="ECO:0000313" key="9">
    <source>
        <dbReference type="EMBL" id="OHT07593.1"/>
    </source>
</evidence>
<dbReference type="PROSITE" id="PS50011">
    <property type="entry name" value="PROTEIN_KINASE_DOM"/>
    <property type="match status" value="1"/>
</dbReference>
<dbReference type="GO" id="GO:0005524">
    <property type="term" value="F:ATP binding"/>
    <property type="evidence" value="ECO:0007669"/>
    <property type="project" value="UniProtKB-UniRule"/>
</dbReference>
<dbReference type="AlphaFoldDB" id="A0A1J4K7X3"/>
<dbReference type="GO" id="GO:0035556">
    <property type="term" value="P:intracellular signal transduction"/>
    <property type="evidence" value="ECO:0007669"/>
    <property type="project" value="TreeGrafter"/>
</dbReference>
<organism evidence="9 10">
    <name type="scientific">Tritrichomonas foetus</name>
    <dbReference type="NCBI Taxonomy" id="1144522"/>
    <lineage>
        <taxon>Eukaryota</taxon>
        <taxon>Metamonada</taxon>
        <taxon>Parabasalia</taxon>
        <taxon>Tritrichomonadida</taxon>
        <taxon>Tritrichomonadidae</taxon>
        <taxon>Tritrichomonas</taxon>
    </lineage>
</organism>
<proteinExistence type="inferred from homology"/>
<dbReference type="FunFam" id="1.10.510.10:FF:000271">
    <property type="entry name" value="Non-specific serine/threonine protein kinase"/>
    <property type="match status" value="1"/>
</dbReference>
<dbReference type="CDD" id="cd14003">
    <property type="entry name" value="STKc_AMPK-like"/>
    <property type="match status" value="1"/>
</dbReference>
<evidence type="ECO:0000256" key="3">
    <source>
        <dbReference type="ARBA" id="ARBA00022741"/>
    </source>
</evidence>
<keyword evidence="1 7" id="KW-0723">Serine/threonine-protein kinase</keyword>
<dbReference type="Gene3D" id="1.10.510.10">
    <property type="entry name" value="Transferase(Phosphotransferase) domain 1"/>
    <property type="match status" value="1"/>
</dbReference>
<dbReference type="RefSeq" id="XP_068360729.1">
    <property type="nucleotide sequence ID" value="XM_068492384.1"/>
</dbReference>
<evidence type="ECO:0000256" key="1">
    <source>
        <dbReference type="ARBA" id="ARBA00022527"/>
    </source>
</evidence>
<reference evidence="9" key="1">
    <citation type="submission" date="2016-10" db="EMBL/GenBank/DDBJ databases">
        <authorList>
            <person name="Benchimol M."/>
            <person name="Almeida L.G."/>
            <person name="Vasconcelos A.T."/>
            <person name="Perreira-Neves A."/>
            <person name="Rosa I.A."/>
            <person name="Tasca T."/>
            <person name="Bogo M.R."/>
            <person name="de Souza W."/>
        </authorList>
    </citation>
    <scope>NUCLEOTIDE SEQUENCE [LARGE SCALE GENOMIC DNA]</scope>
    <source>
        <strain evidence="9">K</strain>
    </source>
</reference>
<comment type="similarity">
    <text evidence="7">Belongs to the protein kinase superfamily.</text>
</comment>
<dbReference type="SMART" id="SM00220">
    <property type="entry name" value="S_TKc"/>
    <property type="match status" value="1"/>
</dbReference>
<sequence>MIQDIPNRVDQYELRGVIGDGAFSVVKLAFNLNYQTFAACKIISRQKLAIHNLEARFENEIRILQQLHHPGVVGLYDMRKDENFYYVFEEFCPNGELFQFIVTRGRLSEEEAQLFIRQILETLQYVHNMGICHRDLKPENLLLDTNGNIKISDFGLSRFVGCTGIVETPCGSPCYASPECISGRPYDGRKSDIWSAGVICYAMVTGQLPWTKRNQQQLFDQIKKGDYTIPGYLSDNCRQFLAGMMTVDADRRLSIEEALTHQWMKSAPKSYDAGKPGTHFPSLKIVDQFFNREISDSDFKNLHIERSESMAPGQIPTLLNIIKINKIPKRKSGPIRNISRQPAQPVVRRFFNKQIIKPQTPSQILVTPV</sequence>